<proteinExistence type="predicted"/>
<dbReference type="InterPro" id="IPR050482">
    <property type="entry name" value="Sensor_HK_TwoCompSys"/>
</dbReference>
<dbReference type="AlphaFoldDB" id="A0AB73IJF2"/>
<dbReference type="InterPro" id="IPR000014">
    <property type="entry name" value="PAS"/>
</dbReference>
<evidence type="ECO:0000256" key="5">
    <source>
        <dbReference type="ARBA" id="ARBA00023012"/>
    </source>
</evidence>
<reference evidence="11" key="1">
    <citation type="submission" date="2023-07" db="EMBL/GenBank/DDBJ databases">
        <title>Sorghum-associated microbial communities from plants grown in Nebraska, USA.</title>
        <authorList>
            <person name="Schachtman D."/>
        </authorList>
    </citation>
    <scope>NUCLEOTIDE SEQUENCE</scope>
    <source>
        <strain evidence="11">DS1061</strain>
    </source>
</reference>
<evidence type="ECO:0000256" key="3">
    <source>
        <dbReference type="ARBA" id="ARBA00022679"/>
    </source>
</evidence>
<dbReference type="SMART" id="SM00091">
    <property type="entry name" value="PAS"/>
    <property type="match status" value="1"/>
</dbReference>
<evidence type="ECO:0000259" key="10">
    <source>
        <dbReference type="PROSITE" id="PS50885"/>
    </source>
</evidence>
<accession>A0AB73IJF2</accession>
<dbReference type="NCBIfam" id="TIGR00229">
    <property type="entry name" value="sensory_box"/>
    <property type="match status" value="1"/>
</dbReference>
<dbReference type="InterPro" id="IPR035965">
    <property type="entry name" value="PAS-like_dom_sf"/>
</dbReference>
<feature type="transmembrane region" description="Helical" evidence="7">
    <location>
        <begin position="158"/>
        <end position="178"/>
    </location>
</feature>
<sequence>MRPFSLPGLRSLNLHAKLMLALAILVAVVAGTSAYLLIERQRAQKFSELEERAARISDLFSRSLALPLWNVDRGAISAQLAALSPNPEVVQFTVTAVGYGVVAEAKGARRADPSSDVVRVRPIEYQPPGNAPREKLGEVRVQLSRAPAMQAMRDARNAILATIAAMVATLYAATLVLLNGMVRGPVNRLEEMVDRIAGGNLDARCAVESDDELGRLAARVNAMADRLRESTARLYDSEQKYRSIVENALEGIFRLHRNGWLEEANPAMARLLGYSSAAALVAAGTGEPGKRPFSSELVEDLFARLKRDGEIAELDLQLTRPDGTAIWVQLSARGVAHPHGDIVRLDGLLADVTARKHALDNLRRHRDRLQVEVAERKRTEQELRASREELRQLSWHLEVIREEERKRIALEIHDELGQLLTALKIDISLLQMKLAGNPDALRKTEAMRELVEKTMWMVRNVANHLRPAALNFGIVSALEWLAEDFHGRHHIRCSFVTYGDEPVLEDSCATAIFRIAQESLTNVARHSRASRVVLTLRSDDASIDLEIRDDGCGFDLNAVSAGHRGSYGLLGMAERARLIGGALSIASSAGSGTVVAVRIPLSDDVRATFVS</sequence>
<dbReference type="SUPFAM" id="SSF158472">
    <property type="entry name" value="HAMP domain-like"/>
    <property type="match status" value="1"/>
</dbReference>
<dbReference type="Pfam" id="PF13188">
    <property type="entry name" value="PAS_8"/>
    <property type="match status" value="1"/>
</dbReference>
<feature type="domain" description="PAC" evidence="9">
    <location>
        <begin position="312"/>
        <end position="364"/>
    </location>
</feature>
<dbReference type="SMART" id="SM00086">
    <property type="entry name" value="PAC"/>
    <property type="match status" value="1"/>
</dbReference>
<dbReference type="SMART" id="SM00304">
    <property type="entry name" value="HAMP"/>
    <property type="match status" value="1"/>
</dbReference>
<dbReference type="InterPro" id="IPR001610">
    <property type="entry name" value="PAC"/>
</dbReference>
<dbReference type="Pfam" id="PF00672">
    <property type="entry name" value="HAMP"/>
    <property type="match status" value="1"/>
</dbReference>
<dbReference type="GO" id="GO:0046983">
    <property type="term" value="F:protein dimerization activity"/>
    <property type="evidence" value="ECO:0007669"/>
    <property type="project" value="InterPro"/>
</dbReference>
<dbReference type="InterPro" id="IPR036890">
    <property type="entry name" value="HATPase_C_sf"/>
</dbReference>
<dbReference type="SUPFAM" id="SSF55785">
    <property type="entry name" value="PYP-like sensor domain (PAS domain)"/>
    <property type="match status" value="1"/>
</dbReference>
<feature type="domain" description="PAS" evidence="8">
    <location>
        <begin position="237"/>
        <end position="275"/>
    </location>
</feature>
<dbReference type="InterPro" id="IPR011712">
    <property type="entry name" value="Sig_transdc_His_kin_sub3_dim/P"/>
</dbReference>
<dbReference type="CDD" id="cd06225">
    <property type="entry name" value="HAMP"/>
    <property type="match status" value="1"/>
</dbReference>
<comment type="subcellular location">
    <subcellularLocation>
        <location evidence="1">Membrane</location>
    </subcellularLocation>
</comment>
<keyword evidence="7" id="KW-0812">Transmembrane</keyword>
<dbReference type="PANTHER" id="PTHR24421:SF59">
    <property type="entry name" value="OXYGEN SENSOR HISTIDINE KINASE NREB"/>
    <property type="match status" value="1"/>
</dbReference>
<dbReference type="PANTHER" id="PTHR24421">
    <property type="entry name" value="NITRATE/NITRITE SENSOR PROTEIN NARX-RELATED"/>
    <property type="match status" value="1"/>
</dbReference>
<dbReference type="EMBL" id="JAURTK010000008">
    <property type="protein sequence ID" value="MDP9650158.1"/>
    <property type="molecule type" value="Genomic_DNA"/>
</dbReference>
<evidence type="ECO:0000259" key="8">
    <source>
        <dbReference type="PROSITE" id="PS50112"/>
    </source>
</evidence>
<dbReference type="Gene3D" id="3.30.565.10">
    <property type="entry name" value="Histidine kinase-like ATPase, C-terminal domain"/>
    <property type="match status" value="1"/>
</dbReference>
<evidence type="ECO:0000313" key="12">
    <source>
        <dbReference type="Proteomes" id="UP001229486"/>
    </source>
</evidence>
<dbReference type="Gene3D" id="6.10.340.10">
    <property type="match status" value="1"/>
</dbReference>
<dbReference type="InterPro" id="IPR003660">
    <property type="entry name" value="HAMP_dom"/>
</dbReference>
<dbReference type="Pfam" id="PF02518">
    <property type="entry name" value="HATPase_c"/>
    <property type="match status" value="1"/>
</dbReference>
<name>A0AB73IJF2_9BURK</name>
<feature type="coiled-coil region" evidence="6">
    <location>
        <begin position="359"/>
        <end position="396"/>
    </location>
</feature>
<dbReference type="Proteomes" id="UP001229486">
    <property type="component" value="Unassembled WGS sequence"/>
</dbReference>
<evidence type="ECO:0000256" key="2">
    <source>
        <dbReference type="ARBA" id="ARBA00022553"/>
    </source>
</evidence>
<keyword evidence="7" id="KW-1133">Transmembrane helix</keyword>
<gene>
    <name evidence="11" type="ORF">J2793_005626</name>
</gene>
<dbReference type="SUPFAM" id="SSF55874">
    <property type="entry name" value="ATPase domain of HSP90 chaperone/DNA topoisomerase II/histidine kinase"/>
    <property type="match status" value="1"/>
</dbReference>
<evidence type="ECO:0000256" key="7">
    <source>
        <dbReference type="SAM" id="Phobius"/>
    </source>
</evidence>
<comment type="caution">
    <text evidence="11">The sequence shown here is derived from an EMBL/GenBank/DDBJ whole genome shotgun (WGS) entry which is preliminary data.</text>
</comment>
<dbReference type="SMART" id="SM00387">
    <property type="entry name" value="HATPase_c"/>
    <property type="match status" value="1"/>
</dbReference>
<dbReference type="GO" id="GO:0000155">
    <property type="term" value="F:phosphorelay sensor kinase activity"/>
    <property type="evidence" value="ECO:0007669"/>
    <property type="project" value="InterPro"/>
</dbReference>
<dbReference type="GO" id="GO:0016020">
    <property type="term" value="C:membrane"/>
    <property type="evidence" value="ECO:0007669"/>
    <property type="project" value="UniProtKB-SubCell"/>
</dbReference>
<organism evidence="11 12">
    <name type="scientific">Paraburkholderia caledonica</name>
    <dbReference type="NCBI Taxonomy" id="134536"/>
    <lineage>
        <taxon>Bacteria</taxon>
        <taxon>Pseudomonadati</taxon>
        <taxon>Pseudomonadota</taxon>
        <taxon>Betaproteobacteria</taxon>
        <taxon>Burkholderiales</taxon>
        <taxon>Burkholderiaceae</taxon>
        <taxon>Paraburkholderia</taxon>
    </lineage>
</organism>
<dbReference type="InterPro" id="IPR000700">
    <property type="entry name" value="PAS-assoc_C"/>
</dbReference>
<evidence type="ECO:0000256" key="6">
    <source>
        <dbReference type="SAM" id="Coils"/>
    </source>
</evidence>
<dbReference type="CDD" id="cd00130">
    <property type="entry name" value="PAS"/>
    <property type="match status" value="1"/>
</dbReference>
<dbReference type="PROSITE" id="PS50113">
    <property type="entry name" value="PAC"/>
    <property type="match status" value="1"/>
</dbReference>
<keyword evidence="2" id="KW-0597">Phosphoprotein</keyword>
<feature type="domain" description="HAMP" evidence="10">
    <location>
        <begin position="180"/>
        <end position="232"/>
    </location>
</feature>
<dbReference type="Gene3D" id="3.30.450.20">
    <property type="entry name" value="PAS domain"/>
    <property type="match status" value="1"/>
</dbReference>
<keyword evidence="7" id="KW-0472">Membrane</keyword>
<evidence type="ECO:0000259" key="9">
    <source>
        <dbReference type="PROSITE" id="PS50113"/>
    </source>
</evidence>
<feature type="transmembrane region" description="Helical" evidence="7">
    <location>
        <begin position="20"/>
        <end position="38"/>
    </location>
</feature>
<dbReference type="PROSITE" id="PS50885">
    <property type="entry name" value="HAMP"/>
    <property type="match status" value="1"/>
</dbReference>
<dbReference type="RefSeq" id="WP_392395241.1">
    <property type="nucleotide sequence ID" value="NZ_JAURTK010000008.1"/>
</dbReference>
<protein>
    <submittedName>
        <fullName evidence="11">PAS domain S-box-containing protein</fullName>
    </submittedName>
</protein>
<dbReference type="Gene3D" id="1.20.5.1930">
    <property type="match status" value="1"/>
</dbReference>
<evidence type="ECO:0000256" key="1">
    <source>
        <dbReference type="ARBA" id="ARBA00004370"/>
    </source>
</evidence>
<keyword evidence="4" id="KW-0418">Kinase</keyword>
<evidence type="ECO:0000313" key="11">
    <source>
        <dbReference type="EMBL" id="MDP9650158.1"/>
    </source>
</evidence>
<keyword evidence="3" id="KW-0808">Transferase</keyword>
<dbReference type="PROSITE" id="PS50112">
    <property type="entry name" value="PAS"/>
    <property type="match status" value="1"/>
</dbReference>
<evidence type="ECO:0000256" key="4">
    <source>
        <dbReference type="ARBA" id="ARBA00022777"/>
    </source>
</evidence>
<dbReference type="Pfam" id="PF07730">
    <property type="entry name" value="HisKA_3"/>
    <property type="match status" value="1"/>
</dbReference>
<dbReference type="InterPro" id="IPR003594">
    <property type="entry name" value="HATPase_dom"/>
</dbReference>
<keyword evidence="6" id="KW-0175">Coiled coil</keyword>
<keyword evidence="5" id="KW-0902">Two-component regulatory system</keyword>
<dbReference type="CDD" id="cd16917">
    <property type="entry name" value="HATPase_UhpB-NarQ-NarX-like"/>
    <property type="match status" value="1"/>
</dbReference>